<comment type="caution">
    <text evidence="3">The sequence shown here is derived from an EMBL/GenBank/DDBJ whole genome shotgun (WGS) entry which is preliminary data.</text>
</comment>
<evidence type="ECO:0000313" key="4">
    <source>
        <dbReference type="Proteomes" id="UP000075515"/>
    </source>
</evidence>
<protein>
    <recommendedName>
        <fullName evidence="2">Right handed beta helix domain-containing protein</fullName>
    </recommendedName>
</protein>
<dbReference type="Gene3D" id="2.160.20.10">
    <property type="entry name" value="Single-stranded right-handed beta-helix, Pectin lyase-like"/>
    <property type="match status" value="2"/>
</dbReference>
<dbReference type="Proteomes" id="UP000075515">
    <property type="component" value="Unassembled WGS sequence"/>
</dbReference>
<dbReference type="PANTHER" id="PTHR11319:SF35">
    <property type="entry name" value="OUTER MEMBRANE PROTEIN PMPC-RELATED"/>
    <property type="match status" value="1"/>
</dbReference>
<dbReference type="EMBL" id="JEMC01001269">
    <property type="protein sequence ID" value="KYF98451.1"/>
    <property type="molecule type" value="Genomic_DNA"/>
</dbReference>
<evidence type="ECO:0000259" key="2">
    <source>
        <dbReference type="Pfam" id="PF13229"/>
    </source>
</evidence>
<evidence type="ECO:0000256" key="1">
    <source>
        <dbReference type="SAM" id="SignalP"/>
    </source>
</evidence>
<feature type="domain" description="Right handed beta helix" evidence="2">
    <location>
        <begin position="281"/>
        <end position="442"/>
    </location>
</feature>
<dbReference type="InterPro" id="IPR039448">
    <property type="entry name" value="Beta_helix"/>
</dbReference>
<dbReference type="InterPro" id="IPR012334">
    <property type="entry name" value="Pectin_lyas_fold"/>
</dbReference>
<feature type="chain" id="PRO_5007569408" description="Right handed beta helix domain-containing protein" evidence="1">
    <location>
        <begin position="28"/>
        <end position="467"/>
    </location>
</feature>
<dbReference type="SUPFAM" id="SSF51126">
    <property type="entry name" value="Pectin lyase-like"/>
    <property type="match status" value="2"/>
</dbReference>
<feature type="domain" description="Right handed beta helix" evidence="2">
    <location>
        <begin position="115"/>
        <end position="235"/>
    </location>
</feature>
<accession>A0A150T171</accession>
<keyword evidence="1" id="KW-0732">Signal</keyword>
<dbReference type="SMART" id="SM00710">
    <property type="entry name" value="PbH1"/>
    <property type="match status" value="8"/>
</dbReference>
<evidence type="ECO:0000313" key="3">
    <source>
        <dbReference type="EMBL" id="KYF98451.1"/>
    </source>
</evidence>
<proteinExistence type="predicted"/>
<organism evidence="3 4">
    <name type="scientific">Sorangium cellulosum</name>
    <name type="common">Polyangium cellulosum</name>
    <dbReference type="NCBI Taxonomy" id="56"/>
    <lineage>
        <taxon>Bacteria</taxon>
        <taxon>Pseudomonadati</taxon>
        <taxon>Myxococcota</taxon>
        <taxon>Polyangia</taxon>
        <taxon>Polyangiales</taxon>
        <taxon>Polyangiaceae</taxon>
        <taxon>Sorangium</taxon>
    </lineage>
</organism>
<dbReference type="Pfam" id="PF13229">
    <property type="entry name" value="Beta_helix"/>
    <property type="match status" value="2"/>
</dbReference>
<dbReference type="InterPro" id="IPR006626">
    <property type="entry name" value="PbH1"/>
</dbReference>
<dbReference type="InterPro" id="IPR011050">
    <property type="entry name" value="Pectin_lyase_fold/virulence"/>
</dbReference>
<reference evidence="3 4" key="1">
    <citation type="submission" date="2014-02" db="EMBL/GenBank/DDBJ databases">
        <title>The small core and large imbalanced accessory genome model reveals a collaborative survival strategy of Sorangium cellulosum strains in nature.</title>
        <authorList>
            <person name="Han K."/>
            <person name="Peng R."/>
            <person name="Blom J."/>
            <person name="Li Y.-Z."/>
        </authorList>
    </citation>
    <scope>NUCLEOTIDE SEQUENCE [LARGE SCALE GENOMIC DNA]</scope>
    <source>
        <strain evidence="3 4">So0149</strain>
    </source>
</reference>
<name>A0A150T171_SORCE</name>
<gene>
    <name evidence="3" type="ORF">BE18_46310</name>
</gene>
<feature type="signal peptide" evidence="1">
    <location>
        <begin position="1"/>
        <end position="27"/>
    </location>
</feature>
<dbReference type="AlphaFoldDB" id="A0A150T171"/>
<dbReference type="PANTHER" id="PTHR11319">
    <property type="entry name" value="G PROTEIN-COUPLED RECEPTOR-RELATED"/>
    <property type="match status" value="1"/>
</dbReference>
<sequence length="467" mass="47988">MNILRTPAITVPVALLVLGGLSTQAAASQLRVPGEYPTIQAAVDAALDGDTVHVAPGVYAESILWQGKQLALVGTGAGNTIVDPSAGPGGRCLTMVQVPSPSRVQGITCRNGSAATGGGVLIQGGSPTLRHSVFEANIATDGPGGGVRVEEATVVVEGCAFLDNEARGIGAGPAGGGLYLAANSHSQADVRHSVFAGNSGGMAADRVTRAIVRGTLFEDNMGGLHVDDGASVDVQLTAFRHNHTHGGLYAPFFGDVRVSDSLFEGNISELRGGGMHGRLGSAEVTRCVFRDNSALFGGGLSLVENESSVIDSWFIGNTAEERGGGGVWIAIGEALVDRCHFIDNAAATIGGGVSVESDSHTTVKNTTFRGNRAGADGGGMSAAAVLGISLESCQFSDNTAVGRGGGVSIRGFVEYARMSRSIVMRNVAGDRGGGLAIWGSQEGELLLLKNIIQRNQPDQVWIEDQQR</sequence>